<feature type="region of interest" description="Disordered" evidence="1">
    <location>
        <begin position="1"/>
        <end position="33"/>
    </location>
</feature>
<organism evidence="4 5">
    <name type="scientific">Plectonema cf. radiosum LEGE 06105</name>
    <dbReference type="NCBI Taxonomy" id="945769"/>
    <lineage>
        <taxon>Bacteria</taxon>
        <taxon>Bacillati</taxon>
        <taxon>Cyanobacteriota</taxon>
        <taxon>Cyanophyceae</taxon>
        <taxon>Oscillatoriophycideae</taxon>
        <taxon>Oscillatoriales</taxon>
        <taxon>Microcoleaceae</taxon>
        <taxon>Plectonema</taxon>
    </lineage>
</organism>
<feature type="domain" description="Putative zinc-finger" evidence="3">
    <location>
        <begin position="44"/>
        <end position="64"/>
    </location>
</feature>
<evidence type="ECO:0000259" key="3">
    <source>
        <dbReference type="Pfam" id="PF13490"/>
    </source>
</evidence>
<protein>
    <submittedName>
        <fullName evidence="4">Zf-HC2 domain-containing protein</fullName>
    </submittedName>
</protein>
<dbReference type="RefSeq" id="WP_193924395.1">
    <property type="nucleotide sequence ID" value="NZ_JADEWL010000134.1"/>
</dbReference>
<dbReference type="EMBL" id="JADEWL010000134">
    <property type="protein sequence ID" value="MBE9216046.1"/>
    <property type="molecule type" value="Genomic_DNA"/>
</dbReference>
<dbReference type="Pfam" id="PF13490">
    <property type="entry name" value="zf-HC2"/>
    <property type="match status" value="1"/>
</dbReference>
<sequence>MNTEYHFDDSSLQNQQQELEHGNEPNTNNKLTGAKNMLKRDRFELLSAYLDGEVTAAERRQVEEWLENDPSVKNLHARLLSLRQGLRNLPIPQSEKSIEETVDGVMARLRRRSKRVWMFGGAAVAACLIGSLSSLIPNGEVGTFKIAGKALKQVEETPSTEIASLPMVALNQPLIQIPKATQNLSQEYDKYN</sequence>
<evidence type="ECO:0000313" key="4">
    <source>
        <dbReference type="EMBL" id="MBE9216046.1"/>
    </source>
</evidence>
<reference evidence="4" key="1">
    <citation type="submission" date="2020-10" db="EMBL/GenBank/DDBJ databases">
        <authorList>
            <person name="Castelo-Branco R."/>
            <person name="Eusebio N."/>
            <person name="Adriana R."/>
            <person name="Vieira A."/>
            <person name="Brugerolle De Fraissinette N."/>
            <person name="Rezende De Castro R."/>
            <person name="Schneider M.P."/>
            <person name="Vasconcelos V."/>
            <person name="Leao P.N."/>
        </authorList>
    </citation>
    <scope>NUCLEOTIDE SEQUENCE</scope>
    <source>
        <strain evidence="4">LEGE 06105</strain>
    </source>
</reference>
<feature type="transmembrane region" description="Helical" evidence="2">
    <location>
        <begin position="116"/>
        <end position="136"/>
    </location>
</feature>
<proteinExistence type="predicted"/>
<keyword evidence="5" id="KW-1185">Reference proteome</keyword>
<dbReference type="AlphaFoldDB" id="A0A8J7K3S5"/>
<evidence type="ECO:0000256" key="2">
    <source>
        <dbReference type="SAM" id="Phobius"/>
    </source>
</evidence>
<name>A0A8J7K3S5_9CYAN</name>
<keyword evidence="2" id="KW-0472">Membrane</keyword>
<evidence type="ECO:0000313" key="5">
    <source>
        <dbReference type="Proteomes" id="UP000620559"/>
    </source>
</evidence>
<evidence type="ECO:0000256" key="1">
    <source>
        <dbReference type="SAM" id="MobiDB-lite"/>
    </source>
</evidence>
<comment type="caution">
    <text evidence="4">The sequence shown here is derived from an EMBL/GenBank/DDBJ whole genome shotgun (WGS) entry which is preliminary data.</text>
</comment>
<dbReference type="InterPro" id="IPR027383">
    <property type="entry name" value="Znf_put"/>
</dbReference>
<dbReference type="Proteomes" id="UP000620559">
    <property type="component" value="Unassembled WGS sequence"/>
</dbReference>
<accession>A0A8J7K3S5</accession>
<gene>
    <name evidence="4" type="ORF">IQ247_25860</name>
</gene>
<keyword evidence="2" id="KW-0812">Transmembrane</keyword>
<keyword evidence="2" id="KW-1133">Transmembrane helix</keyword>